<dbReference type="AlphaFoldDB" id="A0A0A8Z6K7"/>
<keyword evidence="1" id="KW-0812">Transmembrane</keyword>
<keyword evidence="1" id="KW-1133">Transmembrane helix</keyword>
<evidence type="ECO:0008006" key="3">
    <source>
        <dbReference type="Google" id="ProtNLM"/>
    </source>
</evidence>
<protein>
    <recommendedName>
        <fullName evidence="3">Reverse transcriptase zinc-binding domain-containing protein</fullName>
    </recommendedName>
</protein>
<dbReference type="EMBL" id="GBRH01264587">
    <property type="protein sequence ID" value="JAD33308.1"/>
    <property type="molecule type" value="Transcribed_RNA"/>
</dbReference>
<sequence length="195" mass="21942">MLPGWKAGLVHMADRSILVWAVLTAIPIYMLMALDVPKWVIKAIDKRQRAFLWKGRKDVQGGHCAVAWSRVCHPLELGGLGIHNLEVLGWALQMQWLWLQKTQPDRPWSAFNIKVHATARALFDVSFISVVGDSLGTRFWTDHWLHGHSDLGARTNPDAVHHQACNEPALSPRRAAGPEMGIGHQRRPIGCYLQL</sequence>
<evidence type="ECO:0000256" key="1">
    <source>
        <dbReference type="SAM" id="Phobius"/>
    </source>
</evidence>
<evidence type="ECO:0000313" key="2">
    <source>
        <dbReference type="EMBL" id="JAD33308.1"/>
    </source>
</evidence>
<feature type="transmembrane region" description="Helical" evidence="1">
    <location>
        <begin position="17"/>
        <end position="41"/>
    </location>
</feature>
<proteinExistence type="predicted"/>
<accession>A0A0A8Z6K7</accession>
<reference evidence="2" key="1">
    <citation type="submission" date="2014-09" db="EMBL/GenBank/DDBJ databases">
        <authorList>
            <person name="Magalhaes I.L.F."/>
            <person name="Oliveira U."/>
            <person name="Santos F.R."/>
            <person name="Vidigal T.H.D.A."/>
            <person name="Brescovit A.D."/>
            <person name="Santos A.J."/>
        </authorList>
    </citation>
    <scope>NUCLEOTIDE SEQUENCE</scope>
    <source>
        <tissue evidence="2">Shoot tissue taken approximately 20 cm above the soil surface</tissue>
    </source>
</reference>
<keyword evidence="1" id="KW-0472">Membrane</keyword>
<organism evidence="2">
    <name type="scientific">Arundo donax</name>
    <name type="common">Giant reed</name>
    <name type="synonym">Donax arundinaceus</name>
    <dbReference type="NCBI Taxonomy" id="35708"/>
    <lineage>
        <taxon>Eukaryota</taxon>
        <taxon>Viridiplantae</taxon>
        <taxon>Streptophyta</taxon>
        <taxon>Embryophyta</taxon>
        <taxon>Tracheophyta</taxon>
        <taxon>Spermatophyta</taxon>
        <taxon>Magnoliopsida</taxon>
        <taxon>Liliopsida</taxon>
        <taxon>Poales</taxon>
        <taxon>Poaceae</taxon>
        <taxon>PACMAD clade</taxon>
        <taxon>Arundinoideae</taxon>
        <taxon>Arundineae</taxon>
        <taxon>Arundo</taxon>
    </lineage>
</organism>
<dbReference type="PANTHER" id="PTHR33116">
    <property type="entry name" value="REVERSE TRANSCRIPTASE ZINC-BINDING DOMAIN-CONTAINING PROTEIN-RELATED-RELATED"/>
    <property type="match status" value="1"/>
</dbReference>
<reference evidence="2" key="2">
    <citation type="journal article" date="2015" name="Data Brief">
        <title>Shoot transcriptome of the giant reed, Arundo donax.</title>
        <authorList>
            <person name="Barrero R.A."/>
            <person name="Guerrero F.D."/>
            <person name="Moolhuijzen P."/>
            <person name="Goolsby J.A."/>
            <person name="Tidwell J."/>
            <person name="Bellgard S.E."/>
            <person name="Bellgard M.I."/>
        </authorList>
    </citation>
    <scope>NUCLEOTIDE SEQUENCE</scope>
    <source>
        <tissue evidence="2">Shoot tissue taken approximately 20 cm above the soil surface</tissue>
    </source>
</reference>
<dbReference type="PANTHER" id="PTHR33116:SF78">
    <property type="entry name" value="OS12G0587133 PROTEIN"/>
    <property type="match status" value="1"/>
</dbReference>
<name>A0A0A8Z6K7_ARUDO</name>